<evidence type="ECO:0000256" key="1">
    <source>
        <dbReference type="ARBA" id="ARBA00001966"/>
    </source>
</evidence>
<name>A0A830GUH5_9CREN</name>
<feature type="domain" description="Aldehyde ferredoxin oxidoreductase N-terminal" evidence="9">
    <location>
        <begin position="4"/>
        <end position="202"/>
    </location>
</feature>
<evidence type="ECO:0000256" key="3">
    <source>
        <dbReference type="ARBA" id="ARBA00022485"/>
    </source>
</evidence>
<dbReference type="Gene3D" id="1.10.569.10">
    <property type="entry name" value="Aldehyde Ferredoxin Oxidoreductase Protein, subunit A, domain 2"/>
    <property type="match status" value="1"/>
</dbReference>
<comment type="cofactor">
    <cofactor evidence="1">
        <name>[4Fe-4S] cluster</name>
        <dbReference type="ChEBI" id="CHEBI:49883"/>
    </cofactor>
</comment>
<reference evidence="10" key="2">
    <citation type="submission" date="2020-09" db="EMBL/GenBank/DDBJ databases">
        <authorList>
            <person name="Sun Q."/>
            <person name="Ohkuma M."/>
        </authorList>
    </citation>
    <scope>NUCLEOTIDE SEQUENCE</scope>
    <source>
        <strain evidence="10">JCM 10088</strain>
    </source>
</reference>
<dbReference type="Pfam" id="PF02730">
    <property type="entry name" value="AFOR_N"/>
    <property type="match status" value="1"/>
</dbReference>
<dbReference type="InterPro" id="IPR013985">
    <property type="entry name" value="Ald_Fedxn_OxRdtase_dom3"/>
</dbReference>
<sequence>MEGNWNNIVHIDLGSGDVWSEDMEESVWRKYIGGVGLGSYLFGKYSRSADAFSPDNPVIITTGPLVGTSFPESGRHEIVSRSPQTTLLGESNSGGRFGFELKRSGIDGLVITGRAQGPVAIVIDDGSVRLIDASRLWGLTTYDAIKALSPGGYSVAAIGPAGEHGVLFAAVMNDNGRAAGRTGMGAVFGSKMLKAIAVRGRKQVPLHDRAGFLNHSSYVAKYLYEAAFSTSLREFGSSVWMDAGSALGDVPAHYFTSLAFNYDALSSIKLREMFNPVSRPCASCVIGCGREERLNGKRIDGPEYETVAVFGPLLGNSDLTSILEWNYLVNSLGLDSISTGVIISAVKYFVDNGLLGKEHEIGSVSQAIQDIAYRKGIGNELADGLERFAARHGIDKNMVATVKGLEIPAHDPRAFKLQALTYATSTRGACHLQGEMYAVDIGAAQESIGIKQGDRWNVDTDERVLSLIKAQDYRQVQNSVIICTYGYPPAEDVLKAVNLATGFQMDLEEMMRDGAAIMDLKREINERLGWTPDMDWLPALVRREIGEENPGISDEEMKSLLNRYYKLRGWQFSRA</sequence>
<evidence type="ECO:0000256" key="5">
    <source>
        <dbReference type="ARBA" id="ARBA00023002"/>
    </source>
</evidence>
<evidence type="ECO:0000259" key="9">
    <source>
        <dbReference type="SMART" id="SM00790"/>
    </source>
</evidence>
<protein>
    <submittedName>
        <fullName evidence="10">Aldehyde ferredoxin oxidoreductase</fullName>
    </submittedName>
</protein>
<evidence type="ECO:0000313" key="11">
    <source>
        <dbReference type="Proteomes" id="UP000610960"/>
    </source>
</evidence>
<dbReference type="PANTHER" id="PTHR30038:SF7">
    <property type="entry name" value="TUNGSTEN-CONTAINING GLYCERALDEHYDE-3-PHOSPHATE:FERREDOXIN OXIDOREDUCTASE"/>
    <property type="match status" value="1"/>
</dbReference>
<keyword evidence="3" id="KW-0004">4Fe-4S</keyword>
<dbReference type="GO" id="GO:0046872">
    <property type="term" value="F:metal ion binding"/>
    <property type="evidence" value="ECO:0007669"/>
    <property type="project" value="UniProtKB-KW"/>
</dbReference>
<dbReference type="GO" id="GO:0016625">
    <property type="term" value="F:oxidoreductase activity, acting on the aldehyde or oxo group of donors, iron-sulfur protein as acceptor"/>
    <property type="evidence" value="ECO:0007669"/>
    <property type="project" value="InterPro"/>
</dbReference>
<dbReference type="InterPro" id="IPR001203">
    <property type="entry name" value="OxRdtase_Ald_Fedxn_C"/>
</dbReference>
<dbReference type="OrthoDB" id="30771at2157"/>
<keyword evidence="6" id="KW-0408">Iron</keyword>
<dbReference type="RefSeq" id="WP_188596690.1">
    <property type="nucleotide sequence ID" value="NZ_BMNL01000003.1"/>
</dbReference>
<comment type="caution">
    <text evidence="10">The sequence shown here is derived from an EMBL/GenBank/DDBJ whole genome shotgun (WGS) entry which is preliminary data.</text>
</comment>
<keyword evidence="7" id="KW-0411">Iron-sulfur</keyword>
<dbReference type="AlphaFoldDB" id="A0A830GUH5"/>
<comment type="cofactor">
    <cofactor evidence="8">
        <name>tungstopterin</name>
        <dbReference type="ChEBI" id="CHEBI:30402"/>
    </cofactor>
</comment>
<dbReference type="Gene3D" id="3.60.9.10">
    <property type="entry name" value="Aldehyde ferredoxin oxidoreductase, N-terminal domain"/>
    <property type="match status" value="1"/>
</dbReference>
<comment type="similarity">
    <text evidence="2">Belongs to the AOR/FOR family.</text>
</comment>
<evidence type="ECO:0000256" key="7">
    <source>
        <dbReference type="ARBA" id="ARBA00023014"/>
    </source>
</evidence>
<dbReference type="GO" id="GO:0009055">
    <property type="term" value="F:electron transfer activity"/>
    <property type="evidence" value="ECO:0007669"/>
    <property type="project" value="InterPro"/>
</dbReference>
<dbReference type="InterPro" id="IPR051919">
    <property type="entry name" value="W-dependent_AOR"/>
</dbReference>
<evidence type="ECO:0000256" key="2">
    <source>
        <dbReference type="ARBA" id="ARBA00011032"/>
    </source>
</evidence>
<evidence type="ECO:0000256" key="8">
    <source>
        <dbReference type="ARBA" id="ARBA00049934"/>
    </source>
</evidence>
<dbReference type="SMART" id="SM00790">
    <property type="entry name" value="AFOR_N"/>
    <property type="match status" value="1"/>
</dbReference>
<keyword evidence="11" id="KW-1185">Reference proteome</keyword>
<dbReference type="PANTHER" id="PTHR30038">
    <property type="entry name" value="ALDEHYDE FERREDOXIN OXIDOREDUCTASE"/>
    <property type="match status" value="1"/>
</dbReference>
<organism evidence="10 11">
    <name type="scientific">Thermocladium modestius</name>
    <dbReference type="NCBI Taxonomy" id="62609"/>
    <lineage>
        <taxon>Archaea</taxon>
        <taxon>Thermoproteota</taxon>
        <taxon>Thermoprotei</taxon>
        <taxon>Thermoproteales</taxon>
        <taxon>Thermoproteaceae</taxon>
        <taxon>Thermocladium</taxon>
    </lineage>
</organism>
<dbReference type="SUPFAM" id="SSF48310">
    <property type="entry name" value="Aldehyde ferredoxin oxidoreductase, C-terminal domains"/>
    <property type="match status" value="1"/>
</dbReference>
<keyword evidence="5" id="KW-0560">Oxidoreductase</keyword>
<dbReference type="EMBL" id="BMNL01000003">
    <property type="protein sequence ID" value="GGP21550.1"/>
    <property type="molecule type" value="Genomic_DNA"/>
</dbReference>
<gene>
    <name evidence="10" type="ORF">GCM10007981_13820</name>
</gene>
<proteinExistence type="inferred from homology"/>
<dbReference type="InterPro" id="IPR013984">
    <property type="entry name" value="Ald_Fedxn_OxRdtase_dom2"/>
</dbReference>
<dbReference type="GO" id="GO:0051539">
    <property type="term" value="F:4 iron, 4 sulfur cluster binding"/>
    <property type="evidence" value="ECO:0007669"/>
    <property type="project" value="UniProtKB-KW"/>
</dbReference>
<dbReference type="Pfam" id="PF01314">
    <property type="entry name" value="AFOR_C"/>
    <property type="match status" value="1"/>
</dbReference>
<dbReference type="InterPro" id="IPR036021">
    <property type="entry name" value="Tungsten_al_ferr_oxy-like_C"/>
</dbReference>
<evidence type="ECO:0000256" key="4">
    <source>
        <dbReference type="ARBA" id="ARBA00022723"/>
    </source>
</evidence>
<dbReference type="InterPro" id="IPR036503">
    <property type="entry name" value="Ald_Fedxn_OxRdtase_N_sf"/>
</dbReference>
<keyword evidence="4" id="KW-0479">Metal-binding</keyword>
<evidence type="ECO:0000313" key="10">
    <source>
        <dbReference type="EMBL" id="GGP21550.1"/>
    </source>
</evidence>
<dbReference type="Proteomes" id="UP000610960">
    <property type="component" value="Unassembled WGS sequence"/>
</dbReference>
<accession>A0A830GUH5</accession>
<dbReference type="Gene3D" id="1.10.599.10">
    <property type="entry name" value="Aldehyde Ferredoxin Oxidoreductase Protein, subunit A, domain 3"/>
    <property type="match status" value="1"/>
</dbReference>
<dbReference type="InterPro" id="IPR013983">
    <property type="entry name" value="Ald_Fedxn_OxRdtase_N"/>
</dbReference>
<dbReference type="SUPFAM" id="SSF56228">
    <property type="entry name" value="Aldehyde ferredoxin oxidoreductase, N-terminal domain"/>
    <property type="match status" value="1"/>
</dbReference>
<reference evidence="10" key="1">
    <citation type="journal article" date="2014" name="Int. J. Syst. Evol. Microbiol.">
        <title>Complete genome sequence of Corynebacterium casei LMG S-19264T (=DSM 44701T), isolated from a smear-ripened cheese.</title>
        <authorList>
            <consortium name="US DOE Joint Genome Institute (JGI-PGF)"/>
            <person name="Walter F."/>
            <person name="Albersmeier A."/>
            <person name="Kalinowski J."/>
            <person name="Ruckert C."/>
        </authorList>
    </citation>
    <scope>NUCLEOTIDE SEQUENCE</scope>
    <source>
        <strain evidence="10">JCM 10088</strain>
    </source>
</reference>
<evidence type="ECO:0000256" key="6">
    <source>
        <dbReference type="ARBA" id="ARBA00023004"/>
    </source>
</evidence>